<dbReference type="GO" id="GO:0055037">
    <property type="term" value="C:recycling endosome"/>
    <property type="evidence" value="ECO:0007669"/>
    <property type="project" value="TreeGrafter"/>
</dbReference>
<evidence type="ECO:0000256" key="2">
    <source>
        <dbReference type="ARBA" id="ARBA00023203"/>
    </source>
</evidence>
<evidence type="ECO:0000313" key="5">
    <source>
        <dbReference type="Proteomes" id="UP000816034"/>
    </source>
</evidence>
<dbReference type="EMBL" id="PYSW02000034">
    <property type="protein sequence ID" value="KAG2378306.1"/>
    <property type="molecule type" value="Genomic_DNA"/>
</dbReference>
<dbReference type="GO" id="GO:0005829">
    <property type="term" value="C:cytosol"/>
    <property type="evidence" value="ECO:0007669"/>
    <property type="project" value="GOC"/>
</dbReference>
<protein>
    <recommendedName>
        <fullName evidence="3">WASH1 WAHD domain-containing protein</fullName>
    </recommendedName>
</protein>
<dbReference type="GO" id="GO:0042147">
    <property type="term" value="P:retrograde transport, endosome to Golgi"/>
    <property type="evidence" value="ECO:0007669"/>
    <property type="project" value="TreeGrafter"/>
</dbReference>
<dbReference type="Proteomes" id="UP000816034">
    <property type="component" value="Unassembled WGS sequence"/>
</dbReference>
<name>A0AA88GKT8_NAELO</name>
<dbReference type="AlphaFoldDB" id="A0AA88GKT8"/>
<sequence length="457" mass="51457">MSFECPVMNHAPTNMQYMLSAIEHLEKVSLATFQRINEKIDEQRQILHQVHQRVAVVKHSLKNIESERSRETLLVTSSPVFPTPSIVSDKPCFSIVRDRITVPAMTKTHSTPCILKSPGVNMRLNMLHTWSTSCNHFRTMSKSLSVATGVGKYHERPISSVGELVCFNTNMNVFHNYYAVDPLNSNTTSIGQNLKQQQPTSTDFLLKIPPAPYSLSFNSIYECIQAKNHQNDIQPFVPIMSSLPALELPSDLNLPNIACTKHWEHVTEMPPLPCEISQNPMSTIQHVERMSATVEDVKEENASQTIMQQVALTEVDSSMVPSTCLSPQTHELEMPLQMNSSIERDINQQMDAIQTNSNEVTCNNANQNATDQIEQPTLMNETIFSTAASSTLWDSITNFSRDSLRRTVVNAHKDPHESSNTNPVYRNMIRVLDLRRIGIEGNVDEDDDTSSAMTDTW</sequence>
<dbReference type="GO" id="GO:0043014">
    <property type="term" value="F:alpha-tubulin binding"/>
    <property type="evidence" value="ECO:0007669"/>
    <property type="project" value="InterPro"/>
</dbReference>
<organism evidence="4 5">
    <name type="scientific">Naegleria lovaniensis</name>
    <name type="common">Amoeba</name>
    <dbReference type="NCBI Taxonomy" id="51637"/>
    <lineage>
        <taxon>Eukaryota</taxon>
        <taxon>Discoba</taxon>
        <taxon>Heterolobosea</taxon>
        <taxon>Tetramitia</taxon>
        <taxon>Eutetramitia</taxon>
        <taxon>Vahlkampfiidae</taxon>
        <taxon>Naegleria</taxon>
    </lineage>
</organism>
<keyword evidence="5" id="KW-1185">Reference proteome</keyword>
<dbReference type="GO" id="GO:0032456">
    <property type="term" value="P:endocytic recycling"/>
    <property type="evidence" value="ECO:0007669"/>
    <property type="project" value="TreeGrafter"/>
</dbReference>
<evidence type="ECO:0000259" key="3">
    <source>
        <dbReference type="Pfam" id="PF11945"/>
    </source>
</evidence>
<dbReference type="GO" id="GO:0043015">
    <property type="term" value="F:gamma-tubulin binding"/>
    <property type="evidence" value="ECO:0007669"/>
    <property type="project" value="TreeGrafter"/>
</dbReference>
<dbReference type="GO" id="GO:0005769">
    <property type="term" value="C:early endosome"/>
    <property type="evidence" value="ECO:0007669"/>
    <property type="project" value="InterPro"/>
</dbReference>
<dbReference type="InterPro" id="IPR021854">
    <property type="entry name" value="WASH1_WAHD"/>
</dbReference>
<dbReference type="Pfam" id="PF11945">
    <property type="entry name" value="WASH_WAHD"/>
    <property type="match status" value="1"/>
</dbReference>
<dbReference type="GO" id="GO:0006887">
    <property type="term" value="P:exocytosis"/>
    <property type="evidence" value="ECO:0007669"/>
    <property type="project" value="TreeGrafter"/>
</dbReference>
<comment type="caution">
    <text evidence="4">The sequence shown here is derived from an EMBL/GenBank/DDBJ whole genome shotgun (WGS) entry which is preliminary data.</text>
</comment>
<feature type="domain" description="WASH1 WAHD" evidence="3">
    <location>
        <begin position="16"/>
        <end position="258"/>
    </location>
</feature>
<dbReference type="GO" id="GO:0071203">
    <property type="term" value="C:WASH complex"/>
    <property type="evidence" value="ECO:0007669"/>
    <property type="project" value="InterPro"/>
</dbReference>
<dbReference type="GeneID" id="68100903"/>
<dbReference type="PANTHER" id="PTHR23331:SF1">
    <property type="entry name" value="WASH COMPLEX SUBUNIT 1"/>
    <property type="match status" value="1"/>
</dbReference>
<accession>A0AA88GKT8</accession>
<dbReference type="GO" id="GO:0003779">
    <property type="term" value="F:actin binding"/>
    <property type="evidence" value="ECO:0007669"/>
    <property type="project" value="UniProtKB-KW"/>
</dbReference>
<dbReference type="RefSeq" id="XP_044545568.1">
    <property type="nucleotide sequence ID" value="XM_044698526.1"/>
</dbReference>
<proteinExistence type="inferred from homology"/>
<keyword evidence="2" id="KW-0009">Actin-binding</keyword>
<evidence type="ECO:0000256" key="1">
    <source>
        <dbReference type="ARBA" id="ARBA00005602"/>
    </source>
</evidence>
<comment type="similarity">
    <text evidence="1">Belongs to the WASH1 family.</text>
</comment>
<gene>
    <name evidence="4" type="ORF">C9374_008449</name>
</gene>
<reference evidence="4 5" key="1">
    <citation type="journal article" date="2018" name="BMC Genomics">
        <title>The genome of Naegleria lovaniensis, the basis for a comparative approach to unravel pathogenicity factors of the human pathogenic amoeba N. fowleri.</title>
        <authorList>
            <person name="Liechti N."/>
            <person name="Schurch N."/>
            <person name="Bruggmann R."/>
            <person name="Wittwer M."/>
        </authorList>
    </citation>
    <scope>NUCLEOTIDE SEQUENCE [LARGE SCALE GENOMIC DNA]</scope>
    <source>
        <strain evidence="4 5">ATCC 30569</strain>
    </source>
</reference>
<dbReference type="InterPro" id="IPR028290">
    <property type="entry name" value="WASH1"/>
</dbReference>
<evidence type="ECO:0000313" key="4">
    <source>
        <dbReference type="EMBL" id="KAG2378306.1"/>
    </source>
</evidence>
<dbReference type="GO" id="GO:0034314">
    <property type="term" value="P:Arp2/3 complex-mediated actin nucleation"/>
    <property type="evidence" value="ECO:0007669"/>
    <property type="project" value="InterPro"/>
</dbReference>
<dbReference type="PANTHER" id="PTHR23331">
    <property type="entry name" value="CXYORF1"/>
    <property type="match status" value="1"/>
</dbReference>